<gene>
    <name evidence="9" type="ORF">WR25_06252</name>
</gene>
<feature type="compositionally biased region" description="Polar residues" evidence="6">
    <location>
        <begin position="208"/>
        <end position="222"/>
    </location>
</feature>
<keyword evidence="2" id="KW-0158">Chromosome</keyword>
<evidence type="ECO:0000256" key="3">
    <source>
        <dbReference type="ARBA" id="ARBA00022603"/>
    </source>
</evidence>
<evidence type="ECO:0000259" key="8">
    <source>
        <dbReference type="PROSITE" id="PS50867"/>
    </source>
</evidence>
<dbReference type="GO" id="GO:0008270">
    <property type="term" value="F:zinc ion binding"/>
    <property type="evidence" value="ECO:0007669"/>
    <property type="project" value="InterPro"/>
</dbReference>
<proteinExistence type="predicted"/>
<name>A0A2A2LXS9_9BILA</name>
<dbReference type="PANTHER" id="PTHR46223:SF3">
    <property type="entry name" value="HISTONE-LYSINE N-METHYLTRANSFERASE SET-23"/>
    <property type="match status" value="1"/>
</dbReference>
<protein>
    <recommendedName>
        <fullName evidence="11">Pre-SET domain-containing protein</fullName>
    </recommendedName>
</protein>
<evidence type="ECO:0008006" key="11">
    <source>
        <dbReference type="Google" id="ProtNLM"/>
    </source>
</evidence>
<dbReference type="Proteomes" id="UP000218231">
    <property type="component" value="Unassembled WGS sequence"/>
</dbReference>
<dbReference type="SUPFAM" id="SSF82199">
    <property type="entry name" value="SET domain"/>
    <property type="match status" value="1"/>
</dbReference>
<dbReference type="PANTHER" id="PTHR46223">
    <property type="entry name" value="HISTONE-LYSINE N-METHYLTRANSFERASE SUV39H"/>
    <property type="match status" value="1"/>
</dbReference>
<evidence type="ECO:0000256" key="2">
    <source>
        <dbReference type="ARBA" id="ARBA00022454"/>
    </source>
</evidence>
<feature type="region of interest" description="Disordered" evidence="6">
    <location>
        <begin position="156"/>
        <end position="264"/>
    </location>
</feature>
<feature type="compositionally biased region" description="Basic and acidic residues" evidence="6">
    <location>
        <begin position="159"/>
        <end position="169"/>
    </location>
</feature>
<feature type="region of interest" description="Disordered" evidence="6">
    <location>
        <begin position="277"/>
        <end position="327"/>
    </location>
</feature>
<dbReference type="InterPro" id="IPR046341">
    <property type="entry name" value="SET_dom_sf"/>
</dbReference>
<dbReference type="OrthoDB" id="5846691at2759"/>
<dbReference type="InterPro" id="IPR007728">
    <property type="entry name" value="Pre-SET_dom"/>
</dbReference>
<dbReference type="GO" id="GO:0005694">
    <property type="term" value="C:chromosome"/>
    <property type="evidence" value="ECO:0007669"/>
    <property type="project" value="UniProtKB-SubCell"/>
</dbReference>
<feature type="compositionally biased region" description="Basic and acidic residues" evidence="6">
    <location>
        <begin position="98"/>
        <end position="111"/>
    </location>
</feature>
<evidence type="ECO:0000259" key="7">
    <source>
        <dbReference type="PROSITE" id="PS50013"/>
    </source>
</evidence>
<reference evidence="9 10" key="1">
    <citation type="journal article" date="2017" name="Curr. Biol.">
        <title>Genome architecture and evolution of a unichromosomal asexual nematode.</title>
        <authorList>
            <person name="Fradin H."/>
            <person name="Zegar C."/>
            <person name="Gutwein M."/>
            <person name="Lucas J."/>
            <person name="Kovtun M."/>
            <person name="Corcoran D."/>
            <person name="Baugh L.R."/>
            <person name="Kiontke K."/>
            <person name="Gunsalus K."/>
            <person name="Fitch D.H."/>
            <person name="Piano F."/>
        </authorList>
    </citation>
    <scope>NUCLEOTIDE SEQUENCE [LARGE SCALE GENOMIC DNA]</scope>
    <source>
        <strain evidence="9">PF1309</strain>
    </source>
</reference>
<dbReference type="InterPro" id="IPR000953">
    <property type="entry name" value="Chromo/chromo_shadow_dom"/>
</dbReference>
<evidence type="ECO:0000256" key="4">
    <source>
        <dbReference type="ARBA" id="ARBA00022679"/>
    </source>
</evidence>
<comment type="subcellular location">
    <subcellularLocation>
        <location evidence="1">Chromosome</location>
    </subcellularLocation>
</comment>
<comment type="caution">
    <text evidence="9">The sequence shown here is derived from an EMBL/GenBank/DDBJ whole genome shotgun (WGS) entry which is preliminary data.</text>
</comment>
<feature type="domain" description="Chromo" evidence="7">
    <location>
        <begin position="363"/>
        <end position="419"/>
    </location>
</feature>
<dbReference type="PROSITE" id="PS50867">
    <property type="entry name" value="PRE_SET"/>
    <property type="match status" value="1"/>
</dbReference>
<dbReference type="STRING" id="2018661.A0A2A2LXS9"/>
<dbReference type="AlphaFoldDB" id="A0A2A2LXS9"/>
<dbReference type="SUPFAM" id="SSF54160">
    <property type="entry name" value="Chromo domain-like"/>
    <property type="match status" value="1"/>
</dbReference>
<dbReference type="EMBL" id="LIAE01006351">
    <property type="protein sequence ID" value="PAV90807.1"/>
    <property type="molecule type" value="Genomic_DNA"/>
</dbReference>
<feature type="region of interest" description="Disordered" evidence="6">
    <location>
        <begin position="98"/>
        <end position="144"/>
    </location>
</feature>
<dbReference type="InterPro" id="IPR016197">
    <property type="entry name" value="Chromo-like_dom_sf"/>
</dbReference>
<feature type="domain" description="Pre-SET" evidence="8">
    <location>
        <begin position="515"/>
        <end position="589"/>
    </location>
</feature>
<keyword evidence="4" id="KW-0808">Transferase</keyword>
<dbReference type="EMBL" id="LIAE01006351">
    <property type="protein sequence ID" value="PAV90809.1"/>
    <property type="molecule type" value="Genomic_DNA"/>
</dbReference>
<evidence type="ECO:0000313" key="10">
    <source>
        <dbReference type="Proteomes" id="UP000218231"/>
    </source>
</evidence>
<dbReference type="Gene3D" id="2.40.50.40">
    <property type="match status" value="1"/>
</dbReference>
<dbReference type="EMBL" id="LIAE01006351">
    <property type="protein sequence ID" value="PAV90808.1"/>
    <property type="molecule type" value="Genomic_DNA"/>
</dbReference>
<dbReference type="Gene3D" id="2.170.270.10">
    <property type="entry name" value="SET domain"/>
    <property type="match status" value="1"/>
</dbReference>
<evidence type="ECO:0000313" key="9">
    <source>
        <dbReference type="EMBL" id="PAV90807.1"/>
    </source>
</evidence>
<dbReference type="GO" id="GO:0005634">
    <property type="term" value="C:nucleus"/>
    <property type="evidence" value="ECO:0007669"/>
    <property type="project" value="InterPro"/>
</dbReference>
<accession>A0A2A2LXS9</accession>
<evidence type="ECO:0000256" key="6">
    <source>
        <dbReference type="SAM" id="MobiDB-lite"/>
    </source>
</evidence>
<organism evidence="9 10">
    <name type="scientific">Diploscapter pachys</name>
    <dbReference type="NCBI Taxonomy" id="2018661"/>
    <lineage>
        <taxon>Eukaryota</taxon>
        <taxon>Metazoa</taxon>
        <taxon>Ecdysozoa</taxon>
        <taxon>Nematoda</taxon>
        <taxon>Chromadorea</taxon>
        <taxon>Rhabditida</taxon>
        <taxon>Rhabditina</taxon>
        <taxon>Rhabditomorpha</taxon>
        <taxon>Rhabditoidea</taxon>
        <taxon>Rhabditidae</taxon>
        <taxon>Diploscapter</taxon>
    </lineage>
</organism>
<dbReference type="GO" id="GO:0042054">
    <property type="term" value="F:histone methyltransferase activity"/>
    <property type="evidence" value="ECO:0007669"/>
    <property type="project" value="InterPro"/>
</dbReference>
<keyword evidence="10" id="KW-1185">Reference proteome</keyword>
<feature type="compositionally biased region" description="Basic and acidic residues" evidence="6">
    <location>
        <begin position="189"/>
        <end position="204"/>
    </location>
</feature>
<dbReference type="InterPro" id="IPR050973">
    <property type="entry name" value="H3K9_Histone-Lys_N-MTase"/>
</dbReference>
<evidence type="ECO:0000256" key="1">
    <source>
        <dbReference type="ARBA" id="ARBA00004286"/>
    </source>
</evidence>
<evidence type="ECO:0000256" key="5">
    <source>
        <dbReference type="ARBA" id="ARBA00022691"/>
    </source>
</evidence>
<feature type="compositionally biased region" description="Low complexity" evidence="6">
    <location>
        <begin position="297"/>
        <end position="319"/>
    </location>
</feature>
<dbReference type="GO" id="GO:0032259">
    <property type="term" value="P:methylation"/>
    <property type="evidence" value="ECO:0007669"/>
    <property type="project" value="UniProtKB-KW"/>
</dbReference>
<sequence length="635" mass="71378">MRMSSASFFVSGCGTYPSNISSIISLSRTGGAFSKAASTTTLQEYLLSARLPMSLFRLSTNSCISLSHASFAAWEFNFIDSSTSFFLTSGRRRPGKMDLDLEHSGLDENRRPQLQTGSGEVALKRGRDNQLAESNEGDCPSKRRRCSFDELYNGALQEQGRRNENRGKENGNASLPAHVSTSSTVRRSSSRDESQQQQQQRRDVNVALFTSRTRSNSKSEMSQGVRVKSAARTIPEEEENDAGVDSDALSRSERPSSSQTHVESICNDAEEELCISRSSEQPGPRMGDVSVPPTPITSRSSSEPFTSTVSSTSSSTSSSVHAEDKKEDKLVRNNFECKVEEDTPYVLLGSRENSKAQYKEGEFEIDMIADHDERTGDYLVAWKGWTMSTMSYVSLADLNSPELLKIYKEYVRAASAIERRPVVERVGHHERILWRNIGFYSGRHALFKNKLREARFNLLLQEMNIAPVFVENWLATLRKKSNFGELPPFRLTYKSFMSGHLRRKFLALPHDFNECRCRCENGAEDCSTSNLDCCTNGVSTDSDNVRLFYDLSKRLALPNRIQAVTYELVECSDSCKCGPACPNRVTQRGRQVPVVIFFEDADKNWGLRAGEPIRRGQYIAEYVGEVRNCFFEIIF</sequence>
<keyword evidence="3" id="KW-0489">Methyltransferase</keyword>
<dbReference type="PROSITE" id="PS50013">
    <property type="entry name" value="CHROMO_2"/>
    <property type="match status" value="1"/>
</dbReference>
<keyword evidence="5" id="KW-0949">S-adenosyl-L-methionine</keyword>